<evidence type="ECO:0000313" key="2">
    <source>
        <dbReference type="EMBL" id="CAE0751675.1"/>
    </source>
</evidence>
<feature type="region of interest" description="Disordered" evidence="1">
    <location>
        <begin position="1"/>
        <end position="130"/>
    </location>
</feature>
<accession>A0A7S4B2G7</accession>
<dbReference type="AlphaFoldDB" id="A0A7S4B2G7"/>
<feature type="compositionally biased region" description="Basic residues" evidence="1">
    <location>
        <begin position="1"/>
        <end position="12"/>
    </location>
</feature>
<protein>
    <submittedName>
        <fullName evidence="2">Uncharacterized protein</fullName>
    </submittedName>
</protein>
<sequence>MAGKIRKSRKASARFDPMARTPAAPGADQEIEAPRQLSAHQQRHLERKRLQAEAEALKNKRRKVSKANKLEHKKQKKAISRELKTLKQVSKQAASNSKSACGTADAANASPASLKDFTFVLPTPQRMDEG</sequence>
<reference evidence="2" key="1">
    <citation type="submission" date="2021-01" db="EMBL/GenBank/DDBJ databases">
        <authorList>
            <person name="Corre E."/>
            <person name="Pelletier E."/>
            <person name="Niang G."/>
            <person name="Scheremetjew M."/>
            <person name="Finn R."/>
            <person name="Kale V."/>
            <person name="Holt S."/>
            <person name="Cochrane G."/>
            <person name="Meng A."/>
            <person name="Brown T."/>
            <person name="Cohen L."/>
        </authorList>
    </citation>
    <scope>NUCLEOTIDE SEQUENCE</scope>
    <source>
        <strain evidence="2">CCMP645</strain>
    </source>
</reference>
<feature type="compositionally biased region" description="Polar residues" evidence="1">
    <location>
        <begin position="87"/>
        <end position="100"/>
    </location>
</feature>
<evidence type="ECO:0000256" key="1">
    <source>
        <dbReference type="SAM" id="MobiDB-lite"/>
    </source>
</evidence>
<proteinExistence type="predicted"/>
<feature type="compositionally biased region" description="Basic residues" evidence="1">
    <location>
        <begin position="59"/>
        <end position="78"/>
    </location>
</feature>
<feature type="compositionally biased region" description="Basic and acidic residues" evidence="1">
    <location>
        <begin position="48"/>
        <end position="58"/>
    </location>
</feature>
<organism evidence="2">
    <name type="scientific">Chrysotila carterae</name>
    <name type="common">Marine alga</name>
    <name type="synonym">Syracosphaera carterae</name>
    <dbReference type="NCBI Taxonomy" id="13221"/>
    <lineage>
        <taxon>Eukaryota</taxon>
        <taxon>Haptista</taxon>
        <taxon>Haptophyta</taxon>
        <taxon>Prymnesiophyceae</taxon>
        <taxon>Isochrysidales</taxon>
        <taxon>Isochrysidaceae</taxon>
        <taxon>Chrysotila</taxon>
    </lineage>
</organism>
<dbReference type="EMBL" id="HBIZ01007445">
    <property type="protein sequence ID" value="CAE0751675.1"/>
    <property type="molecule type" value="Transcribed_RNA"/>
</dbReference>
<gene>
    <name evidence="2" type="ORF">PCAR00345_LOCUS4260</name>
</gene>
<name>A0A7S4B2G7_CHRCT</name>